<evidence type="ECO:0000313" key="8">
    <source>
        <dbReference type="EMBL" id="EED93021.1"/>
    </source>
</evidence>
<evidence type="ECO:0000256" key="4">
    <source>
        <dbReference type="ARBA" id="ARBA00022884"/>
    </source>
</evidence>
<evidence type="ECO:0000256" key="1">
    <source>
        <dbReference type="ARBA" id="ARBA00022603"/>
    </source>
</evidence>
<dbReference type="GO" id="GO:0005730">
    <property type="term" value="C:nucleolus"/>
    <property type="evidence" value="ECO:0000318"/>
    <property type="project" value="GO_Central"/>
</dbReference>
<dbReference type="PANTHER" id="PTHR22807:SF4">
    <property type="entry name" value="28S RRNA (CYTOSINE-C(5))-METHYLTRANSFERASE"/>
    <property type="match status" value="1"/>
</dbReference>
<dbReference type="OMA" id="DYIDACA"/>
<dbReference type="KEGG" id="tps:THAPSDRAFT_22417"/>
<dbReference type="HOGENOM" id="CLU_005316_7_4_1"/>
<keyword evidence="9" id="KW-1185">Reference proteome</keyword>
<dbReference type="InterPro" id="IPR001678">
    <property type="entry name" value="MeTrfase_RsmB-F_NOP2_dom"/>
</dbReference>
<dbReference type="PaxDb" id="35128-Thaps22417"/>
<dbReference type="GO" id="GO:0003723">
    <property type="term" value="F:RNA binding"/>
    <property type="evidence" value="ECO:0007669"/>
    <property type="project" value="UniProtKB-UniRule"/>
</dbReference>
<dbReference type="FunFam" id="3.30.70.1170:FF:000006">
    <property type="entry name" value="NOL1/NOP2/Sun domain family protein"/>
    <property type="match status" value="1"/>
</dbReference>
<dbReference type="Gene3D" id="3.30.70.1170">
    <property type="entry name" value="Sun protein, domain 3"/>
    <property type="match status" value="1"/>
</dbReference>
<accession>B8C089</accession>
<protein>
    <recommendedName>
        <fullName evidence="7">SAM-dependent MTase RsmB/NOP-type domain-containing protein</fullName>
    </recommendedName>
</protein>
<reference evidence="8 9" key="1">
    <citation type="journal article" date="2004" name="Science">
        <title>The genome of the diatom Thalassiosira pseudonana: ecology, evolution, and metabolism.</title>
        <authorList>
            <person name="Armbrust E.V."/>
            <person name="Berges J.A."/>
            <person name="Bowler C."/>
            <person name="Green B.R."/>
            <person name="Martinez D."/>
            <person name="Putnam N.H."/>
            <person name="Zhou S."/>
            <person name="Allen A.E."/>
            <person name="Apt K.E."/>
            <person name="Bechner M."/>
            <person name="Brzezinski M.A."/>
            <person name="Chaal B.K."/>
            <person name="Chiovitti A."/>
            <person name="Davis A.K."/>
            <person name="Demarest M.S."/>
            <person name="Detter J.C."/>
            <person name="Glavina T."/>
            <person name="Goodstein D."/>
            <person name="Hadi M.Z."/>
            <person name="Hellsten U."/>
            <person name="Hildebrand M."/>
            <person name="Jenkins B.D."/>
            <person name="Jurka J."/>
            <person name="Kapitonov V.V."/>
            <person name="Kroger N."/>
            <person name="Lau W.W."/>
            <person name="Lane T.W."/>
            <person name="Larimer F.W."/>
            <person name="Lippmeier J.C."/>
            <person name="Lucas S."/>
            <person name="Medina M."/>
            <person name="Montsant A."/>
            <person name="Obornik M."/>
            <person name="Parker M.S."/>
            <person name="Palenik B."/>
            <person name="Pazour G.J."/>
            <person name="Richardson P.M."/>
            <person name="Rynearson T.A."/>
            <person name="Saito M.A."/>
            <person name="Schwartz D.C."/>
            <person name="Thamatrakoln K."/>
            <person name="Valentin K."/>
            <person name="Vardi A."/>
            <person name="Wilkerson F.P."/>
            <person name="Rokhsar D.S."/>
        </authorList>
    </citation>
    <scope>NUCLEOTIDE SEQUENCE [LARGE SCALE GENOMIC DNA]</scope>
    <source>
        <strain evidence="8 9">CCMP1335</strain>
    </source>
</reference>
<name>B8C089_THAPS</name>
<reference evidence="8 9" key="2">
    <citation type="journal article" date="2008" name="Nature">
        <title>The Phaeodactylum genome reveals the evolutionary history of diatom genomes.</title>
        <authorList>
            <person name="Bowler C."/>
            <person name="Allen A.E."/>
            <person name="Badger J.H."/>
            <person name="Grimwood J."/>
            <person name="Jabbari K."/>
            <person name="Kuo A."/>
            <person name="Maheswari U."/>
            <person name="Martens C."/>
            <person name="Maumus F."/>
            <person name="Otillar R.P."/>
            <person name="Rayko E."/>
            <person name="Salamov A."/>
            <person name="Vandepoele K."/>
            <person name="Beszteri B."/>
            <person name="Gruber A."/>
            <person name="Heijde M."/>
            <person name="Katinka M."/>
            <person name="Mock T."/>
            <person name="Valentin K."/>
            <person name="Verret F."/>
            <person name="Berges J.A."/>
            <person name="Brownlee C."/>
            <person name="Cadoret J.P."/>
            <person name="Chiovitti A."/>
            <person name="Choi C.J."/>
            <person name="Coesel S."/>
            <person name="De Martino A."/>
            <person name="Detter J.C."/>
            <person name="Durkin C."/>
            <person name="Falciatore A."/>
            <person name="Fournet J."/>
            <person name="Haruta M."/>
            <person name="Huysman M.J."/>
            <person name="Jenkins B.D."/>
            <person name="Jiroutova K."/>
            <person name="Jorgensen R.E."/>
            <person name="Joubert Y."/>
            <person name="Kaplan A."/>
            <person name="Kroger N."/>
            <person name="Kroth P.G."/>
            <person name="La Roche J."/>
            <person name="Lindquist E."/>
            <person name="Lommer M."/>
            <person name="Martin-Jezequel V."/>
            <person name="Lopez P.J."/>
            <person name="Lucas S."/>
            <person name="Mangogna M."/>
            <person name="McGinnis K."/>
            <person name="Medlin L.K."/>
            <person name="Montsant A."/>
            <person name="Oudot-Le Secq M.P."/>
            <person name="Napoli C."/>
            <person name="Obornik M."/>
            <person name="Parker M.S."/>
            <person name="Petit J.L."/>
            <person name="Porcel B.M."/>
            <person name="Poulsen N."/>
            <person name="Robison M."/>
            <person name="Rychlewski L."/>
            <person name="Rynearson T.A."/>
            <person name="Schmutz J."/>
            <person name="Shapiro H."/>
            <person name="Siaut M."/>
            <person name="Stanley M."/>
            <person name="Sussman M.R."/>
            <person name="Taylor A.R."/>
            <person name="Vardi A."/>
            <person name="von Dassow P."/>
            <person name="Vyverman W."/>
            <person name="Willis A."/>
            <person name="Wyrwicz L.S."/>
            <person name="Rokhsar D.S."/>
            <person name="Weissenbach J."/>
            <person name="Armbrust E.V."/>
            <person name="Green B.R."/>
            <person name="Van de Peer Y."/>
            <person name="Grigoriev I.V."/>
        </authorList>
    </citation>
    <scope>NUCLEOTIDE SEQUENCE [LARGE SCALE GENOMIC DNA]</scope>
    <source>
        <strain evidence="8 9">CCMP1335</strain>
    </source>
</reference>
<dbReference type="Pfam" id="PF01189">
    <property type="entry name" value="Methyltr_RsmB-F"/>
    <property type="match status" value="1"/>
</dbReference>
<dbReference type="GO" id="GO:0070475">
    <property type="term" value="P:rRNA base methylation"/>
    <property type="evidence" value="ECO:0000318"/>
    <property type="project" value="GO_Central"/>
</dbReference>
<dbReference type="InParanoid" id="B8C089"/>
<keyword evidence="4 5" id="KW-0694">RNA-binding</keyword>
<evidence type="ECO:0000256" key="5">
    <source>
        <dbReference type="PROSITE-ProRule" id="PRU01023"/>
    </source>
</evidence>
<dbReference type="RefSeq" id="XP_002289484.1">
    <property type="nucleotide sequence ID" value="XM_002289448.1"/>
</dbReference>
<dbReference type="Proteomes" id="UP000001449">
    <property type="component" value="Chromosome 4"/>
</dbReference>
<dbReference type="InterPro" id="IPR049561">
    <property type="entry name" value="NSUN5_7_fdxn-like"/>
</dbReference>
<dbReference type="eggNOG" id="KOG2360">
    <property type="taxonomic scope" value="Eukaryota"/>
</dbReference>
<sequence length="612" mass="66672">MSSSPYHEAGWMLNELLPSKTNSGGGPRKSLKSLVNKKGSPNKAAYATVCKTMQHLPAINSILNENNGKLHKAIGIDDVNSKGLLYVMIYELLFGKYKSIRGGGRLKRMIIKHENALRIEADQYAAKNGGVGAGVDEDGANFPRYVRVNTLRSTVAEMVDVLTKDLEDANGAKEGGKSTPTDLKQTIYADAHVPDLLVMHPFTSSLLHQKHEAVKSGKVVLQDKSSCFSALVLARGNSNKPLTSCDVIDACSAPGNKTCHLATLINDSIGATTDERPSKRKKKGKNDAKPMSTIFAFERSSTRFSLLQSRMQLFIPPVGDSNGISTQVAVVPTHADFLKADPNDTQLANVRAILLDPSCSGSGIVNNPDRWMEDSNDTNESEKKRRIQSLANFQLVALKHAMSFPKVDRVVYSTCSINNEENEVVIGKALSETNNSDDNADDGDEWVLVAPDCLEHWPRRGNGGGVGGLSESQAKCLIRCDGLGGDETNGFFVSYFERRKVRASSGGYKMDATTVADSVELPVYCGQFAIAEKEKKKVSPTKISTDDDDSNTKKTKATGSEDVQPQKTAKKTTETKANDKSARKREKKMAWKKQQALKKAQRLKVKEAKGEA</sequence>
<dbReference type="InterPro" id="IPR049560">
    <property type="entry name" value="MeTrfase_RsmB-F_NOP2_cat"/>
</dbReference>
<feature type="region of interest" description="Disordered" evidence="6">
    <location>
        <begin position="536"/>
        <end position="612"/>
    </location>
</feature>
<dbReference type="GeneID" id="7443769"/>
<dbReference type="InterPro" id="IPR029063">
    <property type="entry name" value="SAM-dependent_MTases_sf"/>
</dbReference>
<dbReference type="InterPro" id="IPR048889">
    <property type="entry name" value="NSUN5_RCM1_N"/>
</dbReference>
<proteinExistence type="inferred from homology"/>
<keyword evidence="3 5" id="KW-0949">S-adenosyl-L-methionine</keyword>
<evidence type="ECO:0000313" key="9">
    <source>
        <dbReference type="Proteomes" id="UP000001449"/>
    </source>
</evidence>
<feature type="compositionally biased region" description="Basic and acidic residues" evidence="6">
    <location>
        <begin position="571"/>
        <end position="581"/>
    </location>
</feature>
<evidence type="ECO:0000259" key="7">
    <source>
        <dbReference type="PROSITE" id="PS51686"/>
    </source>
</evidence>
<dbReference type="GO" id="GO:0008173">
    <property type="term" value="F:RNA methyltransferase activity"/>
    <property type="evidence" value="ECO:0007669"/>
    <property type="project" value="InterPro"/>
</dbReference>
<organism evidence="8 9">
    <name type="scientific">Thalassiosira pseudonana</name>
    <name type="common">Marine diatom</name>
    <name type="synonym">Cyclotella nana</name>
    <dbReference type="NCBI Taxonomy" id="35128"/>
    <lineage>
        <taxon>Eukaryota</taxon>
        <taxon>Sar</taxon>
        <taxon>Stramenopiles</taxon>
        <taxon>Ochrophyta</taxon>
        <taxon>Bacillariophyta</taxon>
        <taxon>Coscinodiscophyceae</taxon>
        <taxon>Thalassiosirophycidae</taxon>
        <taxon>Thalassiosirales</taxon>
        <taxon>Thalassiosiraceae</taxon>
        <taxon>Thalassiosira</taxon>
    </lineage>
</organism>
<feature type="compositionally biased region" description="Polar residues" evidence="6">
    <location>
        <begin position="557"/>
        <end position="566"/>
    </location>
</feature>
<dbReference type="Gene3D" id="3.40.50.150">
    <property type="entry name" value="Vaccinia Virus protein VP39"/>
    <property type="match status" value="1"/>
</dbReference>
<keyword evidence="1 5" id="KW-0489">Methyltransferase</keyword>
<feature type="active site" description="Nucleophile" evidence="5">
    <location>
        <position position="415"/>
    </location>
</feature>
<feature type="compositionally biased region" description="Basic residues" evidence="6">
    <location>
        <begin position="582"/>
        <end position="603"/>
    </location>
</feature>
<feature type="binding site" evidence="5">
    <location>
        <position position="298"/>
    </location>
    <ligand>
        <name>S-adenosyl-L-methionine</name>
        <dbReference type="ChEBI" id="CHEBI:59789"/>
    </ligand>
</feature>
<feature type="binding site" evidence="5">
    <location>
        <position position="356"/>
    </location>
    <ligand>
        <name>S-adenosyl-L-methionine</name>
        <dbReference type="ChEBI" id="CHEBI:59789"/>
    </ligand>
</feature>
<feature type="domain" description="SAM-dependent MTase RsmB/NOP-type" evidence="7">
    <location>
        <begin position="134"/>
        <end position="499"/>
    </location>
</feature>
<evidence type="ECO:0000256" key="3">
    <source>
        <dbReference type="ARBA" id="ARBA00022691"/>
    </source>
</evidence>
<dbReference type="AlphaFoldDB" id="B8C089"/>
<evidence type="ECO:0000256" key="2">
    <source>
        <dbReference type="ARBA" id="ARBA00022679"/>
    </source>
</evidence>
<dbReference type="Pfam" id="PF21148">
    <property type="entry name" value="NSUN5_fdxn-like"/>
    <property type="match status" value="1"/>
</dbReference>
<dbReference type="STRING" id="35128.B8C089"/>
<gene>
    <name evidence="8" type="ORF">THAPSDRAFT_22417</name>
</gene>
<evidence type="ECO:0000256" key="6">
    <source>
        <dbReference type="SAM" id="MobiDB-lite"/>
    </source>
</evidence>
<dbReference type="EMBL" id="CM000641">
    <property type="protein sequence ID" value="EED93021.1"/>
    <property type="molecule type" value="Genomic_DNA"/>
</dbReference>
<dbReference type="PROSITE" id="PS51686">
    <property type="entry name" value="SAM_MT_RSMB_NOP"/>
    <property type="match status" value="1"/>
</dbReference>
<dbReference type="SUPFAM" id="SSF53335">
    <property type="entry name" value="S-adenosyl-L-methionine-dependent methyltransferases"/>
    <property type="match status" value="1"/>
</dbReference>
<feature type="region of interest" description="Disordered" evidence="6">
    <location>
        <begin position="270"/>
        <end position="290"/>
    </location>
</feature>
<dbReference type="InterPro" id="IPR023267">
    <property type="entry name" value="RCMT"/>
</dbReference>
<keyword evidence="2 5" id="KW-0808">Transferase</keyword>
<dbReference type="Pfam" id="PF21153">
    <property type="entry name" value="NSUN5_N"/>
    <property type="match status" value="1"/>
</dbReference>
<dbReference type="PRINTS" id="PR02008">
    <property type="entry name" value="RCMTFAMILY"/>
</dbReference>
<feature type="binding site" evidence="5">
    <location>
        <position position="336"/>
    </location>
    <ligand>
        <name>S-adenosyl-L-methionine</name>
        <dbReference type="ChEBI" id="CHEBI:59789"/>
    </ligand>
</feature>
<comment type="similarity">
    <text evidence="5">Belongs to the class I-like SAM-binding methyltransferase superfamily. RsmB/NOP family.</text>
</comment>
<dbReference type="PANTHER" id="PTHR22807">
    <property type="entry name" value="NOP2 YEAST -RELATED NOL1/NOP2/FMU SUN DOMAIN-CONTAINING"/>
    <property type="match status" value="1"/>
</dbReference>
<feature type="binding site" evidence="5">
    <location>
        <begin position="251"/>
        <end position="257"/>
    </location>
    <ligand>
        <name>S-adenosyl-L-methionine</name>
        <dbReference type="ChEBI" id="CHEBI:59789"/>
    </ligand>
</feature>